<gene>
    <name evidence="1" type="ORF">LY79DRAFT_528194</name>
</gene>
<proteinExistence type="predicted"/>
<name>A0AAD8PLV2_9PEZI</name>
<dbReference type="GeneID" id="85440239"/>
<accession>A0AAD8PLV2</accession>
<reference evidence="1" key="1">
    <citation type="submission" date="2021-06" db="EMBL/GenBank/DDBJ databases">
        <title>Comparative genomics, transcriptomics and evolutionary studies reveal genomic signatures of adaptation to plant cell wall in hemibiotrophic fungi.</title>
        <authorList>
            <consortium name="DOE Joint Genome Institute"/>
            <person name="Baroncelli R."/>
            <person name="Diaz J.F."/>
            <person name="Benocci T."/>
            <person name="Peng M."/>
            <person name="Battaglia E."/>
            <person name="Haridas S."/>
            <person name="Andreopoulos W."/>
            <person name="Labutti K."/>
            <person name="Pangilinan J."/>
            <person name="Floch G.L."/>
            <person name="Makela M.R."/>
            <person name="Henrissat B."/>
            <person name="Grigoriev I.V."/>
            <person name="Crouch J.A."/>
            <person name="De Vries R.P."/>
            <person name="Sukno S.A."/>
            <person name="Thon M.R."/>
        </authorList>
    </citation>
    <scope>NUCLEOTIDE SEQUENCE</scope>
    <source>
        <strain evidence="1">CBS 125086</strain>
    </source>
</reference>
<evidence type="ECO:0000313" key="1">
    <source>
        <dbReference type="EMBL" id="KAK1569709.1"/>
    </source>
</evidence>
<evidence type="ECO:0000313" key="2">
    <source>
        <dbReference type="Proteomes" id="UP001230504"/>
    </source>
</evidence>
<dbReference type="AlphaFoldDB" id="A0AAD8PLV2"/>
<comment type="caution">
    <text evidence="1">The sequence shown here is derived from an EMBL/GenBank/DDBJ whole genome shotgun (WGS) entry which is preliminary data.</text>
</comment>
<dbReference type="EMBL" id="JAHLJV010000125">
    <property type="protein sequence ID" value="KAK1569709.1"/>
    <property type="molecule type" value="Genomic_DNA"/>
</dbReference>
<keyword evidence="2" id="KW-1185">Reference proteome</keyword>
<dbReference type="RefSeq" id="XP_060407917.1">
    <property type="nucleotide sequence ID" value="XM_060555999.1"/>
</dbReference>
<sequence length="65" mass="7370">MCNYEEFYFSCGHSVVKMKSYCHFAHNDPNHQCFSVKVLKAVWSQGALCAECYESTSSASTLRAH</sequence>
<protein>
    <submittedName>
        <fullName evidence="1">Uncharacterized protein</fullName>
    </submittedName>
</protein>
<organism evidence="1 2">
    <name type="scientific">Colletotrichum navitas</name>
    <dbReference type="NCBI Taxonomy" id="681940"/>
    <lineage>
        <taxon>Eukaryota</taxon>
        <taxon>Fungi</taxon>
        <taxon>Dikarya</taxon>
        <taxon>Ascomycota</taxon>
        <taxon>Pezizomycotina</taxon>
        <taxon>Sordariomycetes</taxon>
        <taxon>Hypocreomycetidae</taxon>
        <taxon>Glomerellales</taxon>
        <taxon>Glomerellaceae</taxon>
        <taxon>Colletotrichum</taxon>
        <taxon>Colletotrichum graminicola species complex</taxon>
    </lineage>
</organism>
<dbReference type="Proteomes" id="UP001230504">
    <property type="component" value="Unassembled WGS sequence"/>
</dbReference>